<sequence length="109" mass="12723">MKVHQQEILNRLAFIDRTIIHAAKACHHDENVPMELRNCVFRLRQRSRQAQQALRARDESRVRQSIDDLTRISDEAQHRLHPSDGMTYALKSAVILTHIELSALQYRLA</sequence>
<dbReference type="AlphaFoldDB" id="A0A3A3FQ73"/>
<dbReference type="Proteomes" id="UP000265955">
    <property type="component" value="Unassembled WGS sequence"/>
</dbReference>
<dbReference type="EMBL" id="QYUO01000001">
    <property type="protein sequence ID" value="RJF97610.1"/>
    <property type="molecule type" value="Genomic_DNA"/>
</dbReference>
<comment type="caution">
    <text evidence="1">The sequence shown here is derived from an EMBL/GenBank/DDBJ whole genome shotgun (WGS) entry which is preliminary data.</text>
</comment>
<gene>
    <name evidence="1" type="ORF">D3871_03020</name>
</gene>
<keyword evidence="2" id="KW-1185">Reference proteome</keyword>
<accession>A0A3A3FQ73</accession>
<dbReference type="RefSeq" id="WP_119767558.1">
    <property type="nucleotide sequence ID" value="NZ_QYUO01000001.1"/>
</dbReference>
<protein>
    <submittedName>
        <fullName evidence="1">Uncharacterized protein</fullName>
    </submittedName>
</protein>
<proteinExistence type="predicted"/>
<name>A0A3A3FQ73_9BURK</name>
<dbReference type="OrthoDB" id="8777967at2"/>
<organism evidence="1 2">
    <name type="scientific">Noviherbaspirillum saxi</name>
    <dbReference type="NCBI Taxonomy" id="2320863"/>
    <lineage>
        <taxon>Bacteria</taxon>
        <taxon>Pseudomonadati</taxon>
        <taxon>Pseudomonadota</taxon>
        <taxon>Betaproteobacteria</taxon>
        <taxon>Burkholderiales</taxon>
        <taxon>Oxalobacteraceae</taxon>
        <taxon>Noviherbaspirillum</taxon>
    </lineage>
</organism>
<evidence type="ECO:0000313" key="1">
    <source>
        <dbReference type="EMBL" id="RJF97610.1"/>
    </source>
</evidence>
<evidence type="ECO:0000313" key="2">
    <source>
        <dbReference type="Proteomes" id="UP000265955"/>
    </source>
</evidence>
<reference evidence="2" key="1">
    <citation type="submission" date="2018-09" db="EMBL/GenBank/DDBJ databases">
        <authorList>
            <person name="Zhu H."/>
        </authorList>
    </citation>
    <scope>NUCLEOTIDE SEQUENCE [LARGE SCALE GENOMIC DNA]</scope>
    <source>
        <strain evidence="2">K1R23-30</strain>
    </source>
</reference>